<reference evidence="1" key="2">
    <citation type="journal article" date="2022" name="New Phytol.">
        <title>Evolutionary transition to the ectomycorrhizal habit in the genomes of a hyperdiverse lineage of mushroom-forming fungi.</title>
        <authorList>
            <person name="Looney B."/>
            <person name="Miyauchi S."/>
            <person name="Morin E."/>
            <person name="Drula E."/>
            <person name="Courty P.E."/>
            <person name="Kohler A."/>
            <person name="Kuo A."/>
            <person name="LaButti K."/>
            <person name="Pangilinan J."/>
            <person name="Lipzen A."/>
            <person name="Riley R."/>
            <person name="Andreopoulos W."/>
            <person name="He G."/>
            <person name="Johnson J."/>
            <person name="Nolan M."/>
            <person name="Tritt A."/>
            <person name="Barry K.W."/>
            <person name="Grigoriev I.V."/>
            <person name="Nagy L.G."/>
            <person name="Hibbett D."/>
            <person name="Henrissat B."/>
            <person name="Matheny P.B."/>
            <person name="Labbe J."/>
            <person name="Martin F.M."/>
        </authorList>
    </citation>
    <scope>NUCLEOTIDE SEQUENCE</scope>
    <source>
        <strain evidence="1">EC-137</strain>
    </source>
</reference>
<protein>
    <submittedName>
        <fullName evidence="1">RNA polymerase II transcription factor SIII subunit A-domain-containing protein</fullName>
    </submittedName>
</protein>
<sequence length="293" mass="32709">YVTSDISGFGDSISFDLVRPILEHCSAEALMRIEDASPVIFPPTLFLWQRRCSRDMPLDSEQYIDGDQPPPPSWRFLYEELAQIRARKLELAGSRLRNSRLDEEQRRKERDVKLTDKPPPVKKLRPCGSPTQPKTLFQKTRTEASKMQRIFDKQMRPPMSVSKSYRSSSNVVSTKVPLLPLPSIPSTNVNSRITVRPISARLHETAFPALEARATSPPATMTASRSDSAHRHVDPSAVSPPLSSPTSSGIPARQIRPLPSGKKPPTSALFMPKHRAHSQLPSRIAVCHTQPPS</sequence>
<comment type="caution">
    <text evidence="1">The sequence shown here is derived from an EMBL/GenBank/DDBJ whole genome shotgun (WGS) entry which is preliminary data.</text>
</comment>
<keyword evidence="2" id="KW-1185">Reference proteome</keyword>
<evidence type="ECO:0000313" key="1">
    <source>
        <dbReference type="EMBL" id="KAI0032288.1"/>
    </source>
</evidence>
<feature type="non-terminal residue" evidence="1">
    <location>
        <position position="1"/>
    </location>
</feature>
<gene>
    <name evidence="1" type="ORF">K488DRAFT_50242</name>
</gene>
<dbReference type="EMBL" id="MU273551">
    <property type="protein sequence ID" value="KAI0032288.1"/>
    <property type="molecule type" value="Genomic_DNA"/>
</dbReference>
<proteinExistence type="predicted"/>
<dbReference type="Proteomes" id="UP000814128">
    <property type="component" value="Unassembled WGS sequence"/>
</dbReference>
<reference evidence="1" key="1">
    <citation type="submission" date="2021-02" db="EMBL/GenBank/DDBJ databases">
        <authorList>
            <consortium name="DOE Joint Genome Institute"/>
            <person name="Ahrendt S."/>
            <person name="Looney B.P."/>
            <person name="Miyauchi S."/>
            <person name="Morin E."/>
            <person name="Drula E."/>
            <person name="Courty P.E."/>
            <person name="Chicoki N."/>
            <person name="Fauchery L."/>
            <person name="Kohler A."/>
            <person name="Kuo A."/>
            <person name="Labutti K."/>
            <person name="Pangilinan J."/>
            <person name="Lipzen A."/>
            <person name="Riley R."/>
            <person name="Andreopoulos W."/>
            <person name="He G."/>
            <person name="Johnson J."/>
            <person name="Barry K.W."/>
            <person name="Grigoriev I.V."/>
            <person name="Nagy L."/>
            <person name="Hibbett D."/>
            <person name="Henrissat B."/>
            <person name="Matheny P.B."/>
            <person name="Labbe J."/>
            <person name="Martin F."/>
        </authorList>
    </citation>
    <scope>NUCLEOTIDE SEQUENCE</scope>
    <source>
        <strain evidence="1">EC-137</strain>
    </source>
</reference>
<accession>A0ACB8QKP5</accession>
<evidence type="ECO:0000313" key="2">
    <source>
        <dbReference type="Proteomes" id="UP000814128"/>
    </source>
</evidence>
<organism evidence="1 2">
    <name type="scientific">Vararia minispora EC-137</name>
    <dbReference type="NCBI Taxonomy" id="1314806"/>
    <lineage>
        <taxon>Eukaryota</taxon>
        <taxon>Fungi</taxon>
        <taxon>Dikarya</taxon>
        <taxon>Basidiomycota</taxon>
        <taxon>Agaricomycotina</taxon>
        <taxon>Agaricomycetes</taxon>
        <taxon>Russulales</taxon>
        <taxon>Lachnocladiaceae</taxon>
        <taxon>Vararia</taxon>
    </lineage>
</organism>
<name>A0ACB8QKP5_9AGAM</name>